<accession>A0A1H1D1C8</accession>
<dbReference type="PANTHER" id="PTHR43408">
    <property type="entry name" value="FMN REDUCTASE (NADPH)"/>
    <property type="match status" value="1"/>
</dbReference>
<dbReference type="Pfam" id="PF03358">
    <property type="entry name" value="FMN_red"/>
    <property type="match status" value="1"/>
</dbReference>
<dbReference type="InterPro" id="IPR005025">
    <property type="entry name" value="FMN_Rdtase-like_dom"/>
</dbReference>
<evidence type="ECO:0000256" key="3">
    <source>
        <dbReference type="ARBA" id="ARBA00023002"/>
    </source>
</evidence>
<name>A0A1H1D1C8_9ACTN</name>
<keyword evidence="3" id="KW-0560">Oxidoreductase</keyword>
<keyword evidence="1" id="KW-0285">Flavoprotein</keyword>
<dbReference type="Gene3D" id="3.40.50.360">
    <property type="match status" value="1"/>
</dbReference>
<protein>
    <submittedName>
        <fullName evidence="5">FMN reductase</fullName>
    </submittedName>
</protein>
<dbReference type="STRING" id="35622.SAMN04489764_1760"/>
<keyword evidence="2" id="KW-0288">FMN</keyword>
<organism evidence="5 6">
    <name type="scientific">Thermostaphylospora chromogena</name>
    <dbReference type="NCBI Taxonomy" id="35622"/>
    <lineage>
        <taxon>Bacteria</taxon>
        <taxon>Bacillati</taxon>
        <taxon>Actinomycetota</taxon>
        <taxon>Actinomycetes</taxon>
        <taxon>Streptosporangiales</taxon>
        <taxon>Thermomonosporaceae</taxon>
        <taxon>Thermostaphylospora</taxon>
    </lineage>
</organism>
<dbReference type="RefSeq" id="WP_093258573.1">
    <property type="nucleotide sequence ID" value="NZ_FNKK01000002.1"/>
</dbReference>
<reference evidence="5 6" key="1">
    <citation type="submission" date="2016-10" db="EMBL/GenBank/DDBJ databases">
        <authorList>
            <person name="de Groot N.N."/>
        </authorList>
    </citation>
    <scope>NUCLEOTIDE SEQUENCE [LARGE SCALE GENOMIC DNA]</scope>
    <source>
        <strain evidence="5 6">DSM 43794</strain>
    </source>
</reference>
<evidence type="ECO:0000313" key="6">
    <source>
        <dbReference type="Proteomes" id="UP000217103"/>
    </source>
</evidence>
<dbReference type="OrthoDB" id="1643408at2"/>
<gene>
    <name evidence="5" type="ORF">SAMN04489764_1760</name>
</gene>
<proteinExistence type="predicted"/>
<keyword evidence="6" id="KW-1185">Reference proteome</keyword>
<dbReference type="GO" id="GO:0016491">
    <property type="term" value="F:oxidoreductase activity"/>
    <property type="evidence" value="ECO:0007669"/>
    <property type="project" value="UniProtKB-KW"/>
</dbReference>
<dbReference type="SUPFAM" id="SSF52218">
    <property type="entry name" value="Flavoproteins"/>
    <property type="match status" value="1"/>
</dbReference>
<evidence type="ECO:0000256" key="1">
    <source>
        <dbReference type="ARBA" id="ARBA00022630"/>
    </source>
</evidence>
<evidence type="ECO:0000256" key="2">
    <source>
        <dbReference type="ARBA" id="ARBA00022643"/>
    </source>
</evidence>
<dbReference type="Proteomes" id="UP000217103">
    <property type="component" value="Unassembled WGS sequence"/>
</dbReference>
<dbReference type="EMBL" id="FNKK01000002">
    <property type="protein sequence ID" value="SDQ70069.1"/>
    <property type="molecule type" value="Genomic_DNA"/>
</dbReference>
<dbReference type="InterPro" id="IPR051814">
    <property type="entry name" value="NAD(P)H-dep_FMN_reductase"/>
</dbReference>
<evidence type="ECO:0000313" key="5">
    <source>
        <dbReference type="EMBL" id="SDQ70069.1"/>
    </source>
</evidence>
<sequence length="187" mass="20410">MKLVTIYGSPTPPGKLARALELLETGVRERHPGWEVERIAPASTITPVVATWRDDVVEKVSGADAVVISSPVFRGSITGTLKLLIDMLPVEALRSKPVAILTVAAAPHHFLSAERHLRDVLSWFGALTAPNSAFFVDRVFAADTVDDEVRHELHELADQVVVLAERLSGRSFGPDPLTVRYRKKTSG</sequence>
<dbReference type="AlphaFoldDB" id="A0A1H1D1C8"/>
<dbReference type="InterPro" id="IPR029039">
    <property type="entry name" value="Flavoprotein-like_sf"/>
</dbReference>
<feature type="domain" description="NADPH-dependent FMN reductase-like" evidence="4">
    <location>
        <begin position="1"/>
        <end position="138"/>
    </location>
</feature>
<evidence type="ECO:0000259" key="4">
    <source>
        <dbReference type="Pfam" id="PF03358"/>
    </source>
</evidence>
<dbReference type="PANTHER" id="PTHR43408:SF2">
    <property type="entry name" value="FMN REDUCTASE (NADPH)"/>
    <property type="match status" value="1"/>
</dbReference>